<evidence type="ECO:0000256" key="1">
    <source>
        <dbReference type="SAM" id="Phobius"/>
    </source>
</evidence>
<name>A0AAW6UCF2_9MOLU</name>
<feature type="transmembrane region" description="Helical" evidence="1">
    <location>
        <begin position="7"/>
        <end position="23"/>
    </location>
</feature>
<proteinExistence type="predicted"/>
<dbReference type="Proteomes" id="UP001431532">
    <property type="component" value="Unassembled WGS sequence"/>
</dbReference>
<protein>
    <submittedName>
        <fullName evidence="2">Uncharacterized protein</fullName>
    </submittedName>
</protein>
<sequence>MNKKNGLIIAGVLIVAIILIFWGNRLNFNSTFPRIILISMILVLIHYLLYVFVKRMKHPKSIFLFFVTILFGVITFIFMIPFVINLIHSVGNDGGFNEDYSGVFLMIAGIITLLSFALSYFFKKKLIKSKR</sequence>
<keyword evidence="3" id="KW-1185">Reference proteome</keyword>
<comment type="caution">
    <text evidence="2">The sequence shown here is derived from an EMBL/GenBank/DDBJ whole genome shotgun (WGS) entry which is preliminary data.</text>
</comment>
<evidence type="ECO:0000313" key="3">
    <source>
        <dbReference type="Proteomes" id="UP001431532"/>
    </source>
</evidence>
<keyword evidence="1" id="KW-1133">Transmembrane helix</keyword>
<accession>A0AAW6UCF2</accession>
<gene>
    <name evidence="2" type="ORF">QJ521_09520</name>
</gene>
<evidence type="ECO:0000313" key="2">
    <source>
        <dbReference type="EMBL" id="MDI6453791.1"/>
    </source>
</evidence>
<feature type="transmembrane region" description="Helical" evidence="1">
    <location>
        <begin position="35"/>
        <end position="53"/>
    </location>
</feature>
<reference evidence="2" key="1">
    <citation type="submission" date="2023-05" db="EMBL/GenBank/DDBJ databases">
        <title>Mariniplasma microaerophilum sp. nov., a novel anaerobic mollicute isolated from terrestrial mud volcano, Taman Peninsula, Russia.</title>
        <authorList>
            <person name="Khomyakova M.A."/>
            <person name="Merkel A.Y."/>
            <person name="Slobodkin A.I."/>
        </authorList>
    </citation>
    <scope>NUCLEOTIDE SEQUENCE</scope>
    <source>
        <strain evidence="2">M4Ah</strain>
    </source>
</reference>
<keyword evidence="1" id="KW-0472">Membrane</keyword>
<keyword evidence="1" id="KW-0812">Transmembrane</keyword>
<feature type="transmembrane region" description="Helical" evidence="1">
    <location>
        <begin position="62"/>
        <end position="88"/>
    </location>
</feature>
<feature type="transmembrane region" description="Helical" evidence="1">
    <location>
        <begin position="100"/>
        <end position="122"/>
    </location>
</feature>
<dbReference type="EMBL" id="JASCXW010000067">
    <property type="protein sequence ID" value="MDI6453791.1"/>
    <property type="molecule type" value="Genomic_DNA"/>
</dbReference>
<organism evidence="2 3">
    <name type="scientific">Peloplasma aerotolerans</name>
    <dbReference type="NCBI Taxonomy" id="3044389"/>
    <lineage>
        <taxon>Bacteria</taxon>
        <taxon>Bacillati</taxon>
        <taxon>Mycoplasmatota</taxon>
        <taxon>Mollicutes</taxon>
        <taxon>Acholeplasmatales</taxon>
        <taxon>Acholeplasmataceae</taxon>
        <taxon>Peloplasma</taxon>
    </lineage>
</organism>
<dbReference type="AlphaFoldDB" id="A0AAW6UCF2"/>
<dbReference type="RefSeq" id="WP_282840243.1">
    <property type="nucleotide sequence ID" value="NZ_JASCXW010000067.1"/>
</dbReference>